<organism evidence="2 3">
    <name type="scientific">Halteria grandinella</name>
    <dbReference type="NCBI Taxonomy" id="5974"/>
    <lineage>
        <taxon>Eukaryota</taxon>
        <taxon>Sar</taxon>
        <taxon>Alveolata</taxon>
        <taxon>Ciliophora</taxon>
        <taxon>Intramacronucleata</taxon>
        <taxon>Spirotrichea</taxon>
        <taxon>Stichotrichia</taxon>
        <taxon>Sporadotrichida</taxon>
        <taxon>Halteriidae</taxon>
        <taxon>Halteria</taxon>
    </lineage>
</organism>
<dbReference type="AlphaFoldDB" id="A0A8J8NA05"/>
<evidence type="ECO:0000313" key="3">
    <source>
        <dbReference type="Proteomes" id="UP000785679"/>
    </source>
</evidence>
<comment type="caution">
    <text evidence="2">The sequence shown here is derived from an EMBL/GenBank/DDBJ whole genome shotgun (WGS) entry which is preliminary data.</text>
</comment>
<keyword evidence="3" id="KW-1185">Reference proteome</keyword>
<accession>A0A8J8NA05</accession>
<evidence type="ECO:0000256" key="1">
    <source>
        <dbReference type="SAM" id="Phobius"/>
    </source>
</evidence>
<dbReference type="Proteomes" id="UP000785679">
    <property type="component" value="Unassembled WGS sequence"/>
</dbReference>
<name>A0A8J8NA05_HALGN</name>
<dbReference type="EMBL" id="RRYP01030938">
    <property type="protein sequence ID" value="TNV71049.1"/>
    <property type="molecule type" value="Genomic_DNA"/>
</dbReference>
<proteinExistence type="predicted"/>
<evidence type="ECO:0000313" key="2">
    <source>
        <dbReference type="EMBL" id="TNV71049.1"/>
    </source>
</evidence>
<protein>
    <submittedName>
        <fullName evidence="2">Uncharacterized protein</fullName>
    </submittedName>
</protein>
<sequence>MPCFCTATYKDPGQDCLPNFSSAITADNTQYISKFIFSWPRQLITFIGILGIQFRSLWHWYIFNLGGFLGYVFWDGH</sequence>
<keyword evidence="1" id="KW-1133">Transmembrane helix</keyword>
<reference evidence="2" key="1">
    <citation type="submission" date="2019-06" db="EMBL/GenBank/DDBJ databases">
        <authorList>
            <person name="Zheng W."/>
        </authorList>
    </citation>
    <scope>NUCLEOTIDE SEQUENCE</scope>
    <source>
        <strain evidence="2">QDHG01</strain>
    </source>
</reference>
<keyword evidence="1" id="KW-0812">Transmembrane</keyword>
<gene>
    <name evidence="2" type="ORF">FGO68_gene11932</name>
</gene>
<keyword evidence="1" id="KW-0472">Membrane</keyword>
<feature type="transmembrane region" description="Helical" evidence="1">
    <location>
        <begin position="57"/>
        <end position="74"/>
    </location>
</feature>